<organism evidence="1">
    <name type="scientific">uncultured Pseudonocardia sp</name>
    <dbReference type="NCBI Taxonomy" id="211455"/>
    <lineage>
        <taxon>Bacteria</taxon>
        <taxon>Bacillati</taxon>
        <taxon>Actinomycetota</taxon>
        <taxon>Actinomycetes</taxon>
        <taxon>Pseudonocardiales</taxon>
        <taxon>Pseudonocardiaceae</taxon>
        <taxon>Pseudonocardia</taxon>
        <taxon>environmental samples</taxon>
    </lineage>
</organism>
<dbReference type="EMBL" id="CADCUS010000421">
    <property type="protein sequence ID" value="CAA9424542.1"/>
    <property type="molecule type" value="Genomic_DNA"/>
</dbReference>
<gene>
    <name evidence="1" type="ORF">AVDCRST_MAG66-2847</name>
</gene>
<proteinExistence type="predicted"/>
<name>A0A6J4PU18_9PSEU</name>
<dbReference type="AlphaFoldDB" id="A0A6J4PU18"/>
<accession>A0A6J4PU18</accession>
<sequence>MNDDGTVTSWQPNLGVSVPTVSVRRRYGGGRGSSGRRCVVRPERLLRS</sequence>
<evidence type="ECO:0000313" key="1">
    <source>
        <dbReference type="EMBL" id="CAA9424542.1"/>
    </source>
</evidence>
<reference evidence="1" key="1">
    <citation type="submission" date="2020-02" db="EMBL/GenBank/DDBJ databases">
        <authorList>
            <person name="Meier V. D."/>
        </authorList>
    </citation>
    <scope>NUCLEOTIDE SEQUENCE</scope>
    <source>
        <strain evidence="1">AVDCRST_MAG66</strain>
    </source>
</reference>
<protein>
    <submittedName>
        <fullName evidence="1">Uncharacterized protein</fullName>
    </submittedName>
</protein>